<keyword evidence="8" id="KW-1185">Reference proteome</keyword>
<dbReference type="InterPro" id="IPR011008">
    <property type="entry name" value="Dimeric_a/b-barrel"/>
</dbReference>
<reference evidence="7" key="1">
    <citation type="journal article" date="2022" name="Front. Microbiol.">
        <title>Genome-based taxonomic rearrangement of Oceanobacter-related bacteria including the description of Thalassolituus hydrocarbonoclasticus sp. nov. and Thalassolituus pacificus sp. nov. and emended description of the genus Thalassolituus.</title>
        <authorList>
            <person name="Dong C."/>
            <person name="Wei L."/>
            <person name="Wang J."/>
            <person name="Lai Q."/>
            <person name="Huang Z."/>
            <person name="Shao Z."/>
        </authorList>
    </citation>
    <scope>NUCLEOTIDE SEQUENCE</scope>
    <source>
        <strain evidence="7">59MF3M-4</strain>
    </source>
</reference>
<dbReference type="SUPFAM" id="SSF54909">
    <property type="entry name" value="Dimeric alpha+beta barrel"/>
    <property type="match status" value="1"/>
</dbReference>
<keyword evidence="4" id="KW-0560">Oxidoreductase</keyword>
<evidence type="ECO:0000256" key="2">
    <source>
        <dbReference type="ARBA" id="ARBA00022559"/>
    </source>
</evidence>
<dbReference type="Pfam" id="PF21105">
    <property type="entry name" value="DyP_N"/>
    <property type="match status" value="1"/>
</dbReference>
<evidence type="ECO:0000256" key="4">
    <source>
        <dbReference type="ARBA" id="ARBA00023002"/>
    </source>
</evidence>
<protein>
    <recommendedName>
        <fullName evidence="6">DyP dimeric alpha+beta barrel domain-containing protein</fullName>
    </recommendedName>
</protein>
<dbReference type="PANTHER" id="PTHR30521">
    <property type="entry name" value="DEFERROCHELATASE/PEROXIDASE"/>
    <property type="match status" value="1"/>
</dbReference>
<evidence type="ECO:0000256" key="5">
    <source>
        <dbReference type="ARBA" id="ARBA00023004"/>
    </source>
</evidence>
<proteinExistence type="predicted"/>
<comment type="cofactor">
    <cofactor evidence="1">
        <name>heme b</name>
        <dbReference type="ChEBI" id="CHEBI:60344"/>
    </cofactor>
</comment>
<dbReference type="RefSeq" id="WP_260977052.1">
    <property type="nucleotide sequence ID" value="NZ_JAOANI010000022.1"/>
</dbReference>
<reference evidence="7" key="2">
    <citation type="submission" date="2022-08" db="EMBL/GenBank/DDBJ databases">
        <authorList>
            <person name="Dong C."/>
        </authorList>
    </citation>
    <scope>NUCLEOTIDE SEQUENCE</scope>
    <source>
        <strain evidence="7">59MF3M-4</strain>
    </source>
</reference>
<comment type="caution">
    <text evidence="7">The sequence shown here is derived from an EMBL/GenBank/DDBJ whole genome shotgun (WGS) entry which is preliminary data.</text>
</comment>
<dbReference type="InterPro" id="IPR049509">
    <property type="entry name" value="DyP_N"/>
</dbReference>
<keyword evidence="2" id="KW-0575">Peroxidase</keyword>
<dbReference type="AlphaFoldDB" id="A0A9X3AJ17"/>
<dbReference type="InterPro" id="IPR006314">
    <property type="entry name" value="Dyp_peroxidase"/>
</dbReference>
<feature type="domain" description="DyP dimeric alpha+beta barrel" evidence="6">
    <location>
        <begin position="9"/>
        <end position="156"/>
    </location>
</feature>
<dbReference type="Proteomes" id="UP001147830">
    <property type="component" value="Unassembled WGS sequence"/>
</dbReference>
<keyword evidence="3" id="KW-0479">Metal-binding</keyword>
<evidence type="ECO:0000256" key="3">
    <source>
        <dbReference type="ARBA" id="ARBA00022723"/>
    </source>
</evidence>
<dbReference type="GO" id="GO:0005829">
    <property type="term" value="C:cytosol"/>
    <property type="evidence" value="ECO:0007669"/>
    <property type="project" value="TreeGrafter"/>
</dbReference>
<dbReference type="GO" id="GO:0004601">
    <property type="term" value="F:peroxidase activity"/>
    <property type="evidence" value="ECO:0007669"/>
    <property type="project" value="UniProtKB-KW"/>
</dbReference>
<name>A0A9X3AJ17_9GAMM</name>
<evidence type="ECO:0000259" key="6">
    <source>
        <dbReference type="Pfam" id="PF21105"/>
    </source>
</evidence>
<sequence length="516" mass="57781">MNRPLDLYDIQGNICKGYGRFGFPKARYFFLEFHDYAGGRNFLQQLIPLITTAEPWTGRKQPDQSDKPAATTNIAFTYHGLCALGLPRRSLDGFPQEFKMGMKPRAAILGDNGPSSPQHWDPVWQGDTVHAWVSINGQTQETVEQRFADIEALMQSVQGSVSIRPGHKGPDGKMLPYQDASAVFENGKATPKEHFGFVDGIGNPYFEGCGNDPERLPGRGKLNRDGKWEPLATGEFILGHIDEAKEYPLAPEPHLLARNGTFMVYRKLHENVKTFNDYVDNMAKDFDGSRELLMAKFSGRWPDNGAPLVLAPDDKAKAELDQKMAELQKKAAEGDACAIGQLKALEEQWINFTYNDDKHGAKCPIGAHIRRTNTRGSLETEKGAFDRPGALVDRRRLMRRGLPYGGHDELTNDDSEQGIIFMCISASIERQFEFVQQQWVNYSNDFHLGNDRDVLIGANNGKLTDKHIVQVNPKEGKAPFFCTHMPRMVETRGGDYFFIPSITALDMIAQGIIDPT</sequence>
<dbReference type="PANTHER" id="PTHR30521:SF5">
    <property type="entry name" value="BLR4509 PROTEIN"/>
    <property type="match status" value="1"/>
</dbReference>
<evidence type="ECO:0000313" key="7">
    <source>
        <dbReference type="EMBL" id="MCT7360211.1"/>
    </source>
</evidence>
<evidence type="ECO:0000256" key="1">
    <source>
        <dbReference type="ARBA" id="ARBA00001970"/>
    </source>
</evidence>
<dbReference type="EMBL" id="JAOANI010000022">
    <property type="protein sequence ID" value="MCT7360211.1"/>
    <property type="molecule type" value="Genomic_DNA"/>
</dbReference>
<keyword evidence="5" id="KW-0408">Iron</keyword>
<gene>
    <name evidence="7" type="ORF">NYR02_14410</name>
</gene>
<dbReference type="GO" id="GO:0046872">
    <property type="term" value="F:metal ion binding"/>
    <property type="evidence" value="ECO:0007669"/>
    <property type="project" value="UniProtKB-KW"/>
</dbReference>
<organism evidence="7 8">
    <name type="scientific">Thalassolituus pacificus</name>
    <dbReference type="NCBI Taxonomy" id="2975440"/>
    <lineage>
        <taxon>Bacteria</taxon>
        <taxon>Pseudomonadati</taxon>
        <taxon>Pseudomonadota</taxon>
        <taxon>Gammaproteobacteria</taxon>
        <taxon>Oceanospirillales</taxon>
        <taxon>Oceanospirillaceae</taxon>
        <taxon>Thalassolituus</taxon>
    </lineage>
</organism>
<dbReference type="PROSITE" id="PS51404">
    <property type="entry name" value="DYP_PEROXIDASE"/>
    <property type="match status" value="1"/>
</dbReference>
<accession>A0A9X3AJ17</accession>
<evidence type="ECO:0000313" key="8">
    <source>
        <dbReference type="Proteomes" id="UP001147830"/>
    </source>
</evidence>
<dbReference type="GO" id="GO:0020037">
    <property type="term" value="F:heme binding"/>
    <property type="evidence" value="ECO:0007669"/>
    <property type="project" value="InterPro"/>
</dbReference>